<dbReference type="OrthoDB" id="9814580at2"/>
<comment type="subcellular location">
    <subcellularLocation>
        <location evidence="1 13">Cytoplasm</location>
    </subcellularLocation>
</comment>
<keyword evidence="17" id="KW-1185">Reference proteome</keyword>
<gene>
    <name evidence="16" type="ORF">DCC35_16840</name>
</gene>
<organism evidence="16 17">
    <name type="scientific">Mangrovivirga cuniculi</name>
    <dbReference type="NCBI Taxonomy" id="2715131"/>
    <lineage>
        <taxon>Bacteria</taxon>
        <taxon>Pseudomonadati</taxon>
        <taxon>Bacteroidota</taxon>
        <taxon>Cytophagia</taxon>
        <taxon>Cytophagales</taxon>
        <taxon>Mangrovivirgaceae</taxon>
        <taxon>Mangrovivirga</taxon>
    </lineage>
</organism>
<feature type="binding site" evidence="14">
    <location>
        <position position="52"/>
    </location>
    <ligand>
        <name>ATP</name>
        <dbReference type="ChEBI" id="CHEBI:30616"/>
    </ligand>
</feature>
<comment type="catalytic activity">
    <reaction evidence="12 13">
        <text>L-threonine + hydrogencarbonate + ATP = L-threonylcarbamoyladenylate + diphosphate + H2O</text>
        <dbReference type="Rhea" id="RHEA:36407"/>
        <dbReference type="ChEBI" id="CHEBI:15377"/>
        <dbReference type="ChEBI" id="CHEBI:17544"/>
        <dbReference type="ChEBI" id="CHEBI:30616"/>
        <dbReference type="ChEBI" id="CHEBI:33019"/>
        <dbReference type="ChEBI" id="CHEBI:57926"/>
        <dbReference type="ChEBI" id="CHEBI:73682"/>
        <dbReference type="EC" id="2.7.7.87"/>
    </reaction>
</comment>
<keyword evidence="9 13" id="KW-0547">Nucleotide-binding</keyword>
<keyword evidence="10 13" id="KW-0067">ATP-binding</keyword>
<feature type="binding site" evidence="14">
    <location>
        <position position="189"/>
    </location>
    <ligand>
        <name>ATP</name>
        <dbReference type="ChEBI" id="CHEBI:30616"/>
    </ligand>
</feature>
<dbReference type="Pfam" id="PF03481">
    <property type="entry name" value="Sua5_C"/>
    <property type="match status" value="1"/>
</dbReference>
<protein>
    <recommendedName>
        <fullName evidence="4 13">Threonylcarbamoyl-AMP synthase</fullName>
        <shortName evidence="13">TC-AMP synthase</shortName>
        <ecNumber evidence="3 13">2.7.7.87</ecNumber>
    </recommendedName>
    <alternativeName>
        <fullName evidence="11 13">L-threonylcarbamoyladenylate synthase</fullName>
    </alternativeName>
</protein>
<keyword evidence="7 13" id="KW-0819">tRNA processing</keyword>
<dbReference type="SUPFAM" id="SSF55821">
    <property type="entry name" value="YrdC/RibB"/>
    <property type="match status" value="1"/>
</dbReference>
<evidence type="ECO:0000256" key="8">
    <source>
        <dbReference type="ARBA" id="ARBA00022695"/>
    </source>
</evidence>
<dbReference type="RefSeq" id="WP_137091877.1">
    <property type="nucleotide sequence ID" value="NZ_CP028923.1"/>
</dbReference>
<dbReference type="PANTHER" id="PTHR17490">
    <property type="entry name" value="SUA5"/>
    <property type="match status" value="1"/>
</dbReference>
<dbReference type="GO" id="GO:0006450">
    <property type="term" value="P:regulation of translational fidelity"/>
    <property type="evidence" value="ECO:0007669"/>
    <property type="project" value="TreeGrafter"/>
</dbReference>
<evidence type="ECO:0000256" key="11">
    <source>
        <dbReference type="ARBA" id="ARBA00029774"/>
    </source>
</evidence>
<dbReference type="PANTHER" id="PTHR17490:SF16">
    <property type="entry name" value="THREONYLCARBAMOYL-AMP SYNTHASE"/>
    <property type="match status" value="1"/>
</dbReference>
<dbReference type="KEGG" id="fpf:DCC35_16840"/>
<dbReference type="FunFam" id="3.90.870.10:FF:000009">
    <property type="entry name" value="Threonylcarbamoyl-AMP synthase, putative"/>
    <property type="match status" value="1"/>
</dbReference>
<dbReference type="Gene3D" id="3.40.50.11030">
    <property type="entry name" value="Threonylcarbamoyl-AMP synthase, C-terminal domain"/>
    <property type="match status" value="1"/>
</dbReference>
<evidence type="ECO:0000256" key="2">
    <source>
        <dbReference type="ARBA" id="ARBA00007663"/>
    </source>
</evidence>
<evidence type="ECO:0000256" key="12">
    <source>
        <dbReference type="ARBA" id="ARBA00048366"/>
    </source>
</evidence>
<evidence type="ECO:0000256" key="14">
    <source>
        <dbReference type="PIRSR" id="PIRSR004930-1"/>
    </source>
</evidence>
<comment type="function">
    <text evidence="13">Required for the formation of a threonylcarbamoyl group on adenosine at position 37 (t(6)A37) in tRNAs that read codons beginning with adenine.</text>
</comment>
<feature type="binding site" evidence="14">
    <location>
        <position position="111"/>
    </location>
    <ligand>
        <name>ATP</name>
        <dbReference type="ChEBI" id="CHEBI:30616"/>
    </ligand>
</feature>
<dbReference type="InterPro" id="IPR005145">
    <property type="entry name" value="Sua5_C"/>
</dbReference>
<dbReference type="AlphaFoldDB" id="A0A4D7JZZ3"/>
<comment type="similarity">
    <text evidence="2 13">Belongs to the SUA5 family.</text>
</comment>
<dbReference type="GO" id="GO:0000049">
    <property type="term" value="F:tRNA binding"/>
    <property type="evidence" value="ECO:0007669"/>
    <property type="project" value="TreeGrafter"/>
</dbReference>
<feature type="binding site" evidence="14">
    <location>
        <position position="137"/>
    </location>
    <ligand>
        <name>ATP</name>
        <dbReference type="ChEBI" id="CHEBI:30616"/>
    </ligand>
</feature>
<dbReference type="InterPro" id="IPR010923">
    <property type="entry name" value="T(6)A37_SUA5"/>
</dbReference>
<dbReference type="NCBIfam" id="TIGR00057">
    <property type="entry name" value="L-threonylcarbamoyladenylate synthase"/>
    <property type="match status" value="1"/>
</dbReference>
<dbReference type="GO" id="GO:0005524">
    <property type="term" value="F:ATP binding"/>
    <property type="evidence" value="ECO:0007669"/>
    <property type="project" value="UniProtKB-UniRule"/>
</dbReference>
<feature type="binding site" evidence="14">
    <location>
        <position position="61"/>
    </location>
    <ligand>
        <name>L-threonine</name>
        <dbReference type="ChEBI" id="CHEBI:57926"/>
    </ligand>
</feature>
<feature type="binding site" evidence="14">
    <location>
        <position position="115"/>
    </location>
    <ligand>
        <name>L-threonine</name>
        <dbReference type="ChEBI" id="CHEBI:57926"/>
    </ligand>
</feature>
<dbReference type="Proteomes" id="UP000298616">
    <property type="component" value="Chromosome"/>
</dbReference>
<evidence type="ECO:0000313" key="16">
    <source>
        <dbReference type="EMBL" id="QCK16285.1"/>
    </source>
</evidence>
<evidence type="ECO:0000256" key="7">
    <source>
        <dbReference type="ARBA" id="ARBA00022694"/>
    </source>
</evidence>
<dbReference type="Gene3D" id="3.90.870.10">
    <property type="entry name" value="DHBP synthase"/>
    <property type="match status" value="1"/>
</dbReference>
<dbReference type="EC" id="2.7.7.87" evidence="3 13"/>
<evidence type="ECO:0000256" key="1">
    <source>
        <dbReference type="ARBA" id="ARBA00004496"/>
    </source>
</evidence>
<keyword evidence="6 13" id="KW-0808">Transferase</keyword>
<feature type="binding site" evidence="14">
    <location>
        <position position="135"/>
    </location>
    <ligand>
        <name>L-threonine</name>
        <dbReference type="ChEBI" id="CHEBI:57926"/>
    </ligand>
</feature>
<feature type="binding site" evidence="14">
    <location>
        <position position="175"/>
    </location>
    <ligand>
        <name>L-threonine</name>
        <dbReference type="ChEBI" id="CHEBI:57926"/>
    </ligand>
</feature>
<dbReference type="GO" id="GO:0008033">
    <property type="term" value="P:tRNA processing"/>
    <property type="evidence" value="ECO:0007669"/>
    <property type="project" value="UniProtKB-KW"/>
</dbReference>
<dbReference type="PROSITE" id="PS51163">
    <property type="entry name" value="YRDC"/>
    <property type="match status" value="1"/>
</dbReference>
<dbReference type="InterPro" id="IPR050156">
    <property type="entry name" value="TC-AMP_synthase_SUA5"/>
</dbReference>
<evidence type="ECO:0000313" key="17">
    <source>
        <dbReference type="Proteomes" id="UP000298616"/>
    </source>
</evidence>
<evidence type="ECO:0000256" key="9">
    <source>
        <dbReference type="ARBA" id="ARBA00022741"/>
    </source>
</evidence>
<dbReference type="GO" id="GO:0005737">
    <property type="term" value="C:cytoplasm"/>
    <property type="evidence" value="ECO:0007669"/>
    <property type="project" value="UniProtKB-SubCell"/>
</dbReference>
<evidence type="ECO:0000259" key="15">
    <source>
        <dbReference type="PROSITE" id="PS51163"/>
    </source>
</evidence>
<name>A0A4D7JZZ3_9BACT</name>
<dbReference type="GO" id="GO:0061710">
    <property type="term" value="F:L-threonylcarbamoyladenylate synthase"/>
    <property type="evidence" value="ECO:0007669"/>
    <property type="project" value="UniProtKB-EC"/>
</dbReference>
<dbReference type="PIRSF" id="PIRSF004930">
    <property type="entry name" value="Tln_factor_SUA5"/>
    <property type="match status" value="1"/>
</dbReference>
<keyword evidence="8 13" id="KW-0548">Nucleotidyltransferase</keyword>
<evidence type="ECO:0000256" key="4">
    <source>
        <dbReference type="ARBA" id="ARBA00015492"/>
    </source>
</evidence>
<evidence type="ECO:0000256" key="6">
    <source>
        <dbReference type="ARBA" id="ARBA00022679"/>
    </source>
</evidence>
<accession>A0A4D7JZZ3</accession>
<dbReference type="InterPro" id="IPR038385">
    <property type="entry name" value="Sua5/YwlC_C"/>
</dbReference>
<reference evidence="16 17" key="1">
    <citation type="submission" date="2018-04" db="EMBL/GenBank/DDBJ databases">
        <title>Complete genome uncultured novel isolate.</title>
        <authorList>
            <person name="Merlino G."/>
        </authorList>
    </citation>
    <scope>NUCLEOTIDE SEQUENCE [LARGE SCALE GENOMIC DNA]</scope>
    <source>
        <strain evidence="17">R1DC9</strain>
    </source>
</reference>
<dbReference type="InterPro" id="IPR017945">
    <property type="entry name" value="DHBP_synth_RibB-like_a/b_dom"/>
</dbReference>
<keyword evidence="5 13" id="KW-0963">Cytoplasm</keyword>
<dbReference type="Pfam" id="PF01300">
    <property type="entry name" value="Sua5_yciO_yrdC"/>
    <property type="match status" value="1"/>
</dbReference>
<feature type="binding site" evidence="14">
    <location>
        <position position="29"/>
    </location>
    <ligand>
        <name>L-threonine</name>
        <dbReference type="ChEBI" id="CHEBI:57926"/>
    </ligand>
</feature>
<feature type="binding site" evidence="14">
    <location>
        <position position="225"/>
    </location>
    <ligand>
        <name>ATP</name>
        <dbReference type="ChEBI" id="CHEBI:30616"/>
    </ligand>
</feature>
<dbReference type="InterPro" id="IPR006070">
    <property type="entry name" value="Sua5-like_dom"/>
</dbReference>
<feature type="domain" description="YrdC-like" evidence="15">
    <location>
        <begin position="7"/>
        <end position="193"/>
    </location>
</feature>
<sequence length="319" mass="34588">MGRTETGKDIQKAVKVLKKGGLVAIPTETVYGLAANALDPEAVTGIFEAKQRPSFDPLIVHTDTLDKVSSFTTHIPEKARILAEKFWPGPLTLVLEKQNIIPDIVSSGLTTVGVRMPNHPLTRELLSQIDFPVAAPSANPFGYISPTSAEHVAAQLAEKVDYILDGGECKVGIESTIIGFDNEEPVILRLGGLSIDEIEDVIGKVKIMPHSSSNPQAPGMLKSHYAPKKKFYLGEIDELLKDHPGEKVGVLTFEPMETGHPYHFALSKKGDMHEAAANLFSLMRKLDNSPIETIIAERVPDTGLGKAINDRLSRASAQS</sequence>
<evidence type="ECO:0000256" key="3">
    <source>
        <dbReference type="ARBA" id="ARBA00012584"/>
    </source>
</evidence>
<evidence type="ECO:0000256" key="13">
    <source>
        <dbReference type="PIRNR" id="PIRNR004930"/>
    </source>
</evidence>
<dbReference type="GO" id="GO:0003725">
    <property type="term" value="F:double-stranded RNA binding"/>
    <property type="evidence" value="ECO:0007669"/>
    <property type="project" value="UniProtKB-UniRule"/>
</dbReference>
<feature type="binding site" evidence="14">
    <location>
        <position position="145"/>
    </location>
    <ligand>
        <name>ATP</name>
        <dbReference type="ChEBI" id="CHEBI:30616"/>
    </ligand>
</feature>
<dbReference type="EMBL" id="CP028923">
    <property type="protein sequence ID" value="QCK16285.1"/>
    <property type="molecule type" value="Genomic_DNA"/>
</dbReference>
<evidence type="ECO:0000256" key="10">
    <source>
        <dbReference type="ARBA" id="ARBA00022840"/>
    </source>
</evidence>
<evidence type="ECO:0000256" key="5">
    <source>
        <dbReference type="ARBA" id="ARBA00022490"/>
    </source>
</evidence>
<proteinExistence type="inferred from homology"/>